<reference evidence="1 2" key="1">
    <citation type="submission" date="2023-07" db="EMBL/GenBank/DDBJ databases">
        <title>Sequencing the genomes of 1000 actinobacteria strains.</title>
        <authorList>
            <person name="Klenk H.-P."/>
        </authorList>
    </citation>
    <scope>NUCLEOTIDE SEQUENCE [LARGE SCALE GENOMIC DNA]</scope>
    <source>
        <strain evidence="1 2">DSM 44711</strain>
    </source>
</reference>
<accession>A0AAE4CWT8</accession>
<name>A0AAE4CWT8_9ACTN</name>
<proteinExistence type="predicted"/>
<dbReference type="RefSeq" id="WP_310420989.1">
    <property type="nucleotide sequence ID" value="NZ_JAVDYC010000001.1"/>
</dbReference>
<organism evidence="1 2">
    <name type="scientific">Catenuloplanes niger</name>
    <dbReference type="NCBI Taxonomy" id="587534"/>
    <lineage>
        <taxon>Bacteria</taxon>
        <taxon>Bacillati</taxon>
        <taxon>Actinomycetota</taxon>
        <taxon>Actinomycetes</taxon>
        <taxon>Micromonosporales</taxon>
        <taxon>Micromonosporaceae</taxon>
        <taxon>Catenuloplanes</taxon>
    </lineage>
</organism>
<comment type="caution">
    <text evidence="1">The sequence shown here is derived from an EMBL/GenBank/DDBJ whole genome shotgun (WGS) entry which is preliminary data.</text>
</comment>
<evidence type="ECO:0000313" key="2">
    <source>
        <dbReference type="Proteomes" id="UP001183629"/>
    </source>
</evidence>
<dbReference type="AlphaFoldDB" id="A0AAE4CWT8"/>
<dbReference type="EMBL" id="JAVDYC010000001">
    <property type="protein sequence ID" value="MDR7325903.1"/>
    <property type="molecule type" value="Genomic_DNA"/>
</dbReference>
<dbReference type="Proteomes" id="UP001183629">
    <property type="component" value="Unassembled WGS sequence"/>
</dbReference>
<gene>
    <name evidence="1" type="ORF">J2S44_006153</name>
</gene>
<sequence>MAGAELTCANTLLVAVPKERRRPEAGVDRAIRDVLSLDLGRADDRTVAELIHHHPSFRRSGGPAAWIRRLRQLRREMPERVTDLEAIAVHAMSCPPGPSDSDR</sequence>
<keyword evidence="2" id="KW-1185">Reference proteome</keyword>
<protein>
    <submittedName>
        <fullName evidence="1">Uncharacterized protein</fullName>
    </submittedName>
</protein>
<evidence type="ECO:0000313" key="1">
    <source>
        <dbReference type="EMBL" id="MDR7325903.1"/>
    </source>
</evidence>